<evidence type="ECO:0000313" key="4">
    <source>
        <dbReference type="Proteomes" id="UP000009168"/>
    </source>
</evidence>
<evidence type="ECO:0000256" key="2">
    <source>
        <dbReference type="SAM" id="Phobius"/>
    </source>
</evidence>
<keyword evidence="2" id="KW-0472">Membrane</keyword>
<dbReference type="GeneID" id="7831106"/>
<dbReference type="KEGG" id="tet:TTHERM_00485950"/>
<keyword evidence="1" id="KW-0175">Coiled coil</keyword>
<dbReference type="InParanoid" id="I7LTF4"/>
<organism evidence="3 4">
    <name type="scientific">Tetrahymena thermophila (strain SB210)</name>
    <dbReference type="NCBI Taxonomy" id="312017"/>
    <lineage>
        <taxon>Eukaryota</taxon>
        <taxon>Sar</taxon>
        <taxon>Alveolata</taxon>
        <taxon>Ciliophora</taxon>
        <taxon>Intramacronucleata</taxon>
        <taxon>Oligohymenophorea</taxon>
        <taxon>Hymenostomatida</taxon>
        <taxon>Tetrahymenina</taxon>
        <taxon>Tetrahymenidae</taxon>
        <taxon>Tetrahymena</taxon>
    </lineage>
</organism>
<reference evidence="4" key="1">
    <citation type="journal article" date="2006" name="PLoS Biol.">
        <title>Macronuclear genome sequence of the ciliate Tetrahymena thermophila, a model eukaryote.</title>
        <authorList>
            <person name="Eisen J.A."/>
            <person name="Coyne R.S."/>
            <person name="Wu M."/>
            <person name="Wu D."/>
            <person name="Thiagarajan M."/>
            <person name="Wortman J.R."/>
            <person name="Badger J.H."/>
            <person name="Ren Q."/>
            <person name="Amedeo P."/>
            <person name="Jones K.M."/>
            <person name="Tallon L.J."/>
            <person name="Delcher A.L."/>
            <person name="Salzberg S.L."/>
            <person name="Silva J.C."/>
            <person name="Haas B.J."/>
            <person name="Majoros W.H."/>
            <person name="Farzad M."/>
            <person name="Carlton J.M."/>
            <person name="Smith R.K. Jr."/>
            <person name="Garg J."/>
            <person name="Pearlman R.E."/>
            <person name="Karrer K.M."/>
            <person name="Sun L."/>
            <person name="Manning G."/>
            <person name="Elde N.C."/>
            <person name="Turkewitz A.P."/>
            <person name="Asai D.J."/>
            <person name="Wilkes D.E."/>
            <person name="Wang Y."/>
            <person name="Cai H."/>
            <person name="Collins K."/>
            <person name="Stewart B.A."/>
            <person name="Lee S.R."/>
            <person name="Wilamowska K."/>
            <person name="Weinberg Z."/>
            <person name="Ruzzo W.L."/>
            <person name="Wloga D."/>
            <person name="Gaertig J."/>
            <person name="Frankel J."/>
            <person name="Tsao C.-C."/>
            <person name="Gorovsky M.A."/>
            <person name="Keeling P.J."/>
            <person name="Waller R.F."/>
            <person name="Patron N.J."/>
            <person name="Cherry J.M."/>
            <person name="Stover N.A."/>
            <person name="Krieger C.J."/>
            <person name="del Toro C."/>
            <person name="Ryder H.F."/>
            <person name="Williamson S.C."/>
            <person name="Barbeau R.A."/>
            <person name="Hamilton E.P."/>
            <person name="Orias E."/>
        </authorList>
    </citation>
    <scope>NUCLEOTIDE SEQUENCE [LARGE SCALE GENOMIC DNA]</scope>
    <source>
        <strain evidence="4">SB210</strain>
    </source>
</reference>
<dbReference type="AlphaFoldDB" id="I7LTF4"/>
<accession>I7LTF4</accession>
<feature type="transmembrane region" description="Helical" evidence="2">
    <location>
        <begin position="90"/>
        <end position="109"/>
    </location>
</feature>
<keyword evidence="2 3" id="KW-0812">Transmembrane</keyword>
<evidence type="ECO:0000313" key="3">
    <source>
        <dbReference type="EMBL" id="EAR85145.2"/>
    </source>
</evidence>
<evidence type="ECO:0000256" key="1">
    <source>
        <dbReference type="SAM" id="Coils"/>
    </source>
</evidence>
<feature type="coiled-coil region" evidence="1">
    <location>
        <begin position="194"/>
        <end position="225"/>
    </location>
</feature>
<proteinExistence type="predicted"/>
<keyword evidence="4" id="KW-1185">Reference proteome</keyword>
<sequence length="227" mass="27250">MFKINPKQIILKQPSKYDIPGFTNPERRKEILQNTLYLQPKFCVKGGTSKNNPYKHTYDVILAERRELHEYYKNSILWSPKYTPWHFKNYFLYPALCVAFLMFYIRYIATPKKMMRLRKKGYDFPTLEAKGWLEGWIEDEEDEDYDEFAEAKQDLQGYKDWTIKDLENFDRKQEKLNQPFEIKPNANGQQGGNNRLLNTKIKNMRNKMQDQLDQAIQTRQELGLNKN</sequence>
<dbReference type="eggNOG" id="ENOG502SS4W">
    <property type="taxonomic scope" value="Eukaryota"/>
</dbReference>
<gene>
    <name evidence="3" type="ORF">TTHERM_00485950</name>
</gene>
<protein>
    <submittedName>
        <fullName evidence="3">Transmembrane protein, putative</fullName>
    </submittedName>
</protein>
<name>I7LTF4_TETTS</name>
<dbReference type="OrthoDB" id="10458883at2759"/>
<dbReference type="Proteomes" id="UP000009168">
    <property type="component" value="Unassembled WGS sequence"/>
</dbReference>
<keyword evidence="2" id="KW-1133">Transmembrane helix</keyword>
<dbReference type="RefSeq" id="XP_001032808.2">
    <property type="nucleotide sequence ID" value="XM_001032808.2"/>
</dbReference>
<dbReference type="EMBL" id="GG662587">
    <property type="protein sequence ID" value="EAR85145.2"/>
    <property type="molecule type" value="Genomic_DNA"/>
</dbReference>